<dbReference type="InterPro" id="IPR007948">
    <property type="entry name" value="DUF736"/>
</dbReference>
<sequence>MSQIGTFTRTTDGFFGRIRTLTLNAEVTILPVDSTDAENAPERRVFLNGVEVGAAWERTGEKAGTWLSITIDDPSLVEPIRARMFEADAKKGIWSLHWSRRMRRDCEA</sequence>
<reference evidence="1 4" key="3">
    <citation type="submission" date="2020-08" db="EMBL/GenBank/DDBJ databases">
        <title>Genomic Encyclopedia of Type Strains, Phase IV (KMG-IV): sequencing the most valuable type-strain genomes for metagenomic binning, comparative biology and taxonomic classification.</title>
        <authorList>
            <person name="Goeker M."/>
        </authorList>
    </citation>
    <scope>NUCLEOTIDE SEQUENCE [LARGE SCALE GENOMIC DNA]</scope>
    <source>
        <strain evidence="1 4">DSM 23868</strain>
    </source>
</reference>
<reference evidence="2 3" key="1">
    <citation type="journal article" date="2011" name="Int. J. Syst. Evol. Microbiol.">
        <title>Ochrobactrum pecoris sp. nov., isolated from farm animals.</title>
        <authorList>
            <person name="Kampfer P."/>
            <person name="Huber B."/>
            <person name="Busse H.J."/>
            <person name="Scholz H.C."/>
            <person name="Tomaso H."/>
            <person name="Hotzel H."/>
            <person name="Melzer F."/>
        </authorList>
    </citation>
    <scope>NUCLEOTIDE SEQUENCE [LARGE SCALE GENOMIC DNA]</scope>
    <source>
        <strain evidence="2 3">08RB2639</strain>
    </source>
</reference>
<evidence type="ECO:0000313" key="2">
    <source>
        <dbReference type="EMBL" id="TNV08668.1"/>
    </source>
</evidence>
<dbReference type="Proteomes" id="UP000313390">
    <property type="component" value="Unassembled WGS sequence"/>
</dbReference>
<proteinExistence type="predicted"/>
<dbReference type="Proteomes" id="UP000553980">
    <property type="component" value="Unassembled WGS sequence"/>
</dbReference>
<evidence type="ECO:0000313" key="3">
    <source>
        <dbReference type="Proteomes" id="UP000313390"/>
    </source>
</evidence>
<dbReference type="RefSeq" id="WP_140023391.1">
    <property type="nucleotide sequence ID" value="NZ_JACIEX010000027.1"/>
</dbReference>
<dbReference type="EMBL" id="VEWK01000030">
    <property type="protein sequence ID" value="TNV08668.1"/>
    <property type="molecule type" value="Genomic_DNA"/>
</dbReference>
<name>A0A5C5CBT9_9HYPH</name>
<dbReference type="AlphaFoldDB" id="A0A5C5CBT9"/>
<protein>
    <submittedName>
        <fullName evidence="2">DUF736 domain-containing protein</fullName>
    </submittedName>
    <submittedName>
        <fullName evidence="1">Uncharacterized protein (DUF736 family)</fullName>
    </submittedName>
</protein>
<accession>A0A5C5CBT9</accession>
<reference evidence="2" key="2">
    <citation type="submission" date="2019-06" db="EMBL/GenBank/DDBJ databases">
        <authorList>
            <person name="Hu M."/>
        </authorList>
    </citation>
    <scope>NUCLEOTIDE SEQUENCE</scope>
    <source>
        <strain evidence="2">08RB2639</strain>
    </source>
</reference>
<evidence type="ECO:0000313" key="1">
    <source>
        <dbReference type="EMBL" id="MBB4096304.1"/>
    </source>
</evidence>
<comment type="caution">
    <text evidence="2">The sequence shown here is derived from an EMBL/GenBank/DDBJ whole genome shotgun (WGS) entry which is preliminary data.</text>
</comment>
<gene>
    <name evidence="2" type="ORF">FIB18_24025</name>
    <name evidence="1" type="ORF">GGQ79_004864</name>
</gene>
<dbReference type="OrthoDB" id="9811595at2"/>
<keyword evidence="4" id="KW-1185">Reference proteome</keyword>
<organism evidence="2 3">
    <name type="scientific">Brucella pecoris</name>
    <dbReference type="NCBI Taxonomy" id="867683"/>
    <lineage>
        <taxon>Bacteria</taxon>
        <taxon>Pseudomonadati</taxon>
        <taxon>Pseudomonadota</taxon>
        <taxon>Alphaproteobacteria</taxon>
        <taxon>Hyphomicrobiales</taxon>
        <taxon>Brucellaceae</taxon>
        <taxon>Brucella/Ochrobactrum group</taxon>
        <taxon>Brucella</taxon>
    </lineage>
</organism>
<dbReference type="Pfam" id="PF05284">
    <property type="entry name" value="DUF736"/>
    <property type="match status" value="1"/>
</dbReference>
<evidence type="ECO:0000313" key="4">
    <source>
        <dbReference type="Proteomes" id="UP000553980"/>
    </source>
</evidence>
<dbReference type="EMBL" id="JACIEX010000027">
    <property type="protein sequence ID" value="MBB4096304.1"/>
    <property type="molecule type" value="Genomic_DNA"/>
</dbReference>